<accession>K2LV53</accession>
<dbReference type="EMBL" id="AHKC01020278">
    <property type="protein sequence ID" value="EKF26593.1"/>
    <property type="molecule type" value="Genomic_DNA"/>
</dbReference>
<keyword evidence="2" id="KW-1185">Reference proteome</keyword>
<evidence type="ECO:0008006" key="3">
    <source>
        <dbReference type="Google" id="ProtNLM"/>
    </source>
</evidence>
<comment type="caution">
    <text evidence="1">The sequence shown here is derived from an EMBL/GenBank/DDBJ whole genome shotgun (WGS) entry which is preliminary data.</text>
</comment>
<evidence type="ECO:0000313" key="2">
    <source>
        <dbReference type="Proteomes" id="UP000007350"/>
    </source>
</evidence>
<reference evidence="1 2" key="1">
    <citation type="journal article" date="2012" name="BMC Genomics">
        <title>Comparative genomic analysis of human infective Trypanosoma cruzi lineages with the bat-restricted subspecies T. cruzi marinkellei.</title>
        <authorList>
            <person name="Franzen O."/>
            <person name="Talavera-Lopez C."/>
            <person name="Ochaya S."/>
            <person name="Butler C.E."/>
            <person name="Messenger L.A."/>
            <person name="Lewis M.D."/>
            <person name="Llewellyn M.S."/>
            <person name="Marinkelle C.J."/>
            <person name="Tyler K.M."/>
            <person name="Miles M.A."/>
            <person name="Andersson B."/>
        </authorList>
    </citation>
    <scope>NUCLEOTIDE SEQUENCE [LARGE SCALE GENOMIC DNA]</scope>
    <source>
        <strain evidence="1 2">B7</strain>
    </source>
</reference>
<proteinExistence type="predicted"/>
<dbReference type="OrthoDB" id="251413at2759"/>
<protein>
    <recommendedName>
        <fullName evidence="3">Trans-sialidase</fullName>
    </recommendedName>
</protein>
<sequence>MQTGKYTEHGVAPIWQTGLLACFTTQLTYTWRGAVRQDTHRYLLCGTRPSDLSGKDLITQEFLNRQ</sequence>
<dbReference type="PROSITE" id="PS51257">
    <property type="entry name" value="PROKAR_LIPOPROTEIN"/>
    <property type="match status" value="1"/>
</dbReference>
<name>K2LV53_TRYCR</name>
<gene>
    <name evidence="1" type="ORF">MOQ_009707</name>
</gene>
<dbReference type="AlphaFoldDB" id="K2LV53"/>
<evidence type="ECO:0000313" key="1">
    <source>
        <dbReference type="EMBL" id="EKF26593.1"/>
    </source>
</evidence>
<dbReference type="Proteomes" id="UP000007350">
    <property type="component" value="Unassembled WGS sequence"/>
</dbReference>
<organism evidence="1 2">
    <name type="scientific">Trypanosoma cruzi marinkellei</name>
    <dbReference type="NCBI Taxonomy" id="85056"/>
    <lineage>
        <taxon>Eukaryota</taxon>
        <taxon>Discoba</taxon>
        <taxon>Euglenozoa</taxon>
        <taxon>Kinetoplastea</taxon>
        <taxon>Metakinetoplastina</taxon>
        <taxon>Trypanosomatida</taxon>
        <taxon>Trypanosomatidae</taxon>
        <taxon>Trypanosoma</taxon>
        <taxon>Schizotrypanum</taxon>
    </lineage>
</organism>